<feature type="transmembrane region" description="Helical" evidence="9">
    <location>
        <begin position="443"/>
        <end position="461"/>
    </location>
</feature>
<feature type="transmembrane region" description="Helical" evidence="9">
    <location>
        <begin position="359"/>
        <end position="378"/>
    </location>
</feature>
<evidence type="ECO:0000256" key="7">
    <source>
        <dbReference type="ARBA" id="ARBA00023136"/>
    </source>
</evidence>
<keyword evidence="6 9" id="KW-1133">Transmembrane helix</keyword>
<feature type="transmembrane region" description="Helical" evidence="9">
    <location>
        <begin position="330"/>
        <end position="347"/>
    </location>
</feature>
<keyword evidence="3 12" id="KW-0328">Glycosyltransferase</keyword>
<reference evidence="12 13" key="1">
    <citation type="submission" date="2024-12" db="EMBL/GenBank/DDBJ databases">
        <title>The coexistence of Mycolicibacterium septicum and Mycolicibacterium nivoides in clinical samples.</title>
        <authorList>
            <person name="Wang C."/>
            <person name="Feng Y."/>
            <person name="Zong Z."/>
        </authorList>
    </citation>
    <scope>NUCLEOTIDE SEQUENCE [LARGE SCALE GENOMIC DNA]</scope>
    <source>
        <strain evidence="12 13">120309</strain>
    </source>
</reference>
<keyword evidence="4 12" id="KW-0808">Transferase</keyword>
<evidence type="ECO:0000256" key="5">
    <source>
        <dbReference type="ARBA" id="ARBA00022692"/>
    </source>
</evidence>
<feature type="compositionally biased region" description="Gly residues" evidence="8">
    <location>
        <begin position="511"/>
        <end position="520"/>
    </location>
</feature>
<evidence type="ECO:0000313" key="13">
    <source>
        <dbReference type="Proteomes" id="UP001635816"/>
    </source>
</evidence>
<evidence type="ECO:0000256" key="9">
    <source>
        <dbReference type="SAM" id="Phobius"/>
    </source>
</evidence>
<dbReference type="InterPro" id="IPR056785">
    <property type="entry name" value="YkcA/B-like_C"/>
</dbReference>
<dbReference type="Pfam" id="PF13231">
    <property type="entry name" value="PMT_2"/>
    <property type="match status" value="1"/>
</dbReference>
<name>A0ABW9LK93_9MYCO</name>
<keyword evidence="5 9" id="KW-0812">Transmembrane</keyword>
<feature type="transmembrane region" description="Helical" evidence="9">
    <location>
        <begin position="30"/>
        <end position="47"/>
    </location>
</feature>
<organism evidence="12 13">
    <name type="scientific">Mycolicibacterium nivoides</name>
    <dbReference type="NCBI Taxonomy" id="2487344"/>
    <lineage>
        <taxon>Bacteria</taxon>
        <taxon>Bacillati</taxon>
        <taxon>Actinomycetota</taxon>
        <taxon>Actinomycetes</taxon>
        <taxon>Mycobacteriales</taxon>
        <taxon>Mycobacteriaceae</taxon>
        <taxon>Mycolicibacterium</taxon>
    </lineage>
</organism>
<evidence type="ECO:0000313" key="12">
    <source>
        <dbReference type="EMBL" id="MFN6548245.1"/>
    </source>
</evidence>
<dbReference type="EC" id="2.4.-.-" evidence="12"/>
<feature type="transmembrane region" description="Helical" evidence="9">
    <location>
        <begin position="468"/>
        <end position="487"/>
    </location>
</feature>
<dbReference type="InterPro" id="IPR038731">
    <property type="entry name" value="RgtA/B/C-like"/>
</dbReference>
<dbReference type="EMBL" id="JBKBDD010000021">
    <property type="protein sequence ID" value="MFN6548245.1"/>
    <property type="molecule type" value="Genomic_DNA"/>
</dbReference>
<dbReference type="PANTHER" id="PTHR33908:SF3">
    <property type="entry name" value="UNDECAPRENYL PHOSPHATE-ALPHA-4-AMINO-4-DEOXY-L-ARABINOSE ARABINOSYL TRANSFERASE"/>
    <property type="match status" value="1"/>
</dbReference>
<feature type="region of interest" description="Disordered" evidence="8">
    <location>
        <begin position="500"/>
        <end position="533"/>
    </location>
</feature>
<feature type="compositionally biased region" description="Low complexity" evidence="8">
    <location>
        <begin position="1"/>
        <end position="16"/>
    </location>
</feature>
<comment type="caution">
    <text evidence="12">The sequence shown here is derived from an EMBL/GenBank/DDBJ whole genome shotgun (WGS) entry which is preliminary data.</text>
</comment>
<accession>A0ABW9LK93</accession>
<proteinExistence type="predicted"/>
<feature type="transmembrane region" description="Helical" evidence="9">
    <location>
        <begin position="159"/>
        <end position="176"/>
    </location>
</feature>
<feature type="transmembrane region" description="Helical" evidence="9">
    <location>
        <begin position="233"/>
        <end position="254"/>
    </location>
</feature>
<evidence type="ECO:0000256" key="6">
    <source>
        <dbReference type="ARBA" id="ARBA00022989"/>
    </source>
</evidence>
<sequence>MTTIVETAPGAAAEPAESPKPVSTRWVRPSYWVLLAGTAVLYLWGLGSSGWANSYYAAAAQAGTQSWKAWLFGSLDAGNAITVDKPPAAMWAMGLSGRLFGFNEFTMLLPQALMGVGAVALLYATVRRTSGPAAALIAGVALALTPVAASMFRYNNPDALLVLLLVLAAYFMVRAVGPVSARASAGWVALAGCALGFAFLTKMLQAFLIVPGLALMFLVAAPAVSVWKRLGTLLIGAATMIASSGWYIALVALWPADSRPYIAGSTDNSLLQLAFGYNGLQRILGQEGPGPGHGPGPGGPGHGPGGGANLMFGGDPGIGRMFGLSMGTEASWLLPAALIGLLAALWLTRRTARTAGLRAGLLMWGGWMLVTAVVFSFMDGIIHPYYTVALAPAVAALVGISVAELWRVRERLASRLVLAVMLAGTGVWAFVLLNRTPDWLPALRWIVLIGSVLTAVVLVMVAHRPGKLTAVVALAAMVFGLGATAAYTVETVVAGHSGGPIATSGPKRDNGFGGPGGPGGPDGPPPGFGRADDPALAELIAGADGRWAAASVGSMMVSDLELKTGESLMAIGGFTGSDNSPTLAQFQQYVADGQVRYFLDRQEGGRGGPPGPPREEHGSAAQITDWVKATFTKTMVGDVPVYNLSAPHN</sequence>
<evidence type="ECO:0000259" key="11">
    <source>
        <dbReference type="Pfam" id="PF24878"/>
    </source>
</evidence>
<feature type="region of interest" description="Disordered" evidence="8">
    <location>
        <begin position="1"/>
        <end position="23"/>
    </location>
</feature>
<dbReference type="Pfam" id="PF24878">
    <property type="entry name" value="YkcB_C"/>
    <property type="match status" value="1"/>
</dbReference>
<evidence type="ECO:0000256" key="2">
    <source>
        <dbReference type="ARBA" id="ARBA00022475"/>
    </source>
</evidence>
<evidence type="ECO:0000256" key="3">
    <source>
        <dbReference type="ARBA" id="ARBA00022676"/>
    </source>
</evidence>
<comment type="subcellular location">
    <subcellularLocation>
        <location evidence="1">Cell membrane</location>
        <topology evidence="1">Multi-pass membrane protein</topology>
    </subcellularLocation>
</comment>
<evidence type="ECO:0000256" key="1">
    <source>
        <dbReference type="ARBA" id="ARBA00004651"/>
    </source>
</evidence>
<dbReference type="GO" id="GO:0016757">
    <property type="term" value="F:glycosyltransferase activity"/>
    <property type="evidence" value="ECO:0007669"/>
    <property type="project" value="UniProtKB-KW"/>
</dbReference>
<evidence type="ECO:0000256" key="4">
    <source>
        <dbReference type="ARBA" id="ARBA00022679"/>
    </source>
</evidence>
<dbReference type="RefSeq" id="WP_409545766.1">
    <property type="nucleotide sequence ID" value="NZ_JBKBDD010000021.1"/>
</dbReference>
<feature type="transmembrane region" description="Helical" evidence="9">
    <location>
        <begin position="183"/>
        <end position="200"/>
    </location>
</feature>
<keyword evidence="7 9" id="KW-0472">Membrane</keyword>
<protein>
    <submittedName>
        <fullName evidence="12">ArnT family glycosyltransferase</fullName>
        <ecNumber evidence="12">2.4.-.-</ecNumber>
    </submittedName>
</protein>
<dbReference type="Proteomes" id="UP001635816">
    <property type="component" value="Unassembled WGS sequence"/>
</dbReference>
<gene>
    <name evidence="12" type="ORF">ACK4CT_34285</name>
</gene>
<evidence type="ECO:0000256" key="8">
    <source>
        <dbReference type="SAM" id="MobiDB-lite"/>
    </source>
</evidence>
<feature type="transmembrane region" description="Helical" evidence="9">
    <location>
        <begin position="108"/>
        <end position="126"/>
    </location>
</feature>
<keyword evidence="13" id="KW-1185">Reference proteome</keyword>
<feature type="transmembrane region" description="Helical" evidence="9">
    <location>
        <begin position="133"/>
        <end position="153"/>
    </location>
</feature>
<feature type="transmembrane region" description="Helical" evidence="9">
    <location>
        <begin position="412"/>
        <end position="431"/>
    </location>
</feature>
<feature type="domain" description="Putative mannosyltransferase YkcA/B-like C-terminal" evidence="11">
    <location>
        <begin position="544"/>
        <end position="629"/>
    </location>
</feature>
<feature type="region of interest" description="Disordered" evidence="8">
    <location>
        <begin position="601"/>
        <end position="620"/>
    </location>
</feature>
<feature type="domain" description="Glycosyltransferase RgtA/B/C/D-like" evidence="10">
    <location>
        <begin position="84"/>
        <end position="242"/>
    </location>
</feature>
<evidence type="ECO:0000259" key="10">
    <source>
        <dbReference type="Pfam" id="PF13231"/>
    </source>
</evidence>
<dbReference type="InterPro" id="IPR050297">
    <property type="entry name" value="LipidA_mod_glycosyltrf_83"/>
</dbReference>
<dbReference type="PANTHER" id="PTHR33908">
    <property type="entry name" value="MANNOSYLTRANSFERASE YKCB-RELATED"/>
    <property type="match status" value="1"/>
</dbReference>
<keyword evidence="2" id="KW-1003">Cell membrane</keyword>
<feature type="transmembrane region" description="Helical" evidence="9">
    <location>
        <begin position="206"/>
        <end position="226"/>
    </location>
</feature>
<feature type="transmembrane region" description="Helical" evidence="9">
    <location>
        <begin position="384"/>
        <end position="405"/>
    </location>
</feature>